<protein>
    <submittedName>
        <fullName evidence="1">Uncharacterized protein</fullName>
    </submittedName>
</protein>
<accession>A0ACB9L9B1</accession>
<comment type="caution">
    <text evidence="1">The sequence shown here is derived from an EMBL/GenBank/DDBJ whole genome shotgun (WGS) entry which is preliminary data.</text>
</comment>
<reference evidence="1 2" key="1">
    <citation type="journal article" date="2022" name="DNA Res.">
        <title>Chromosomal-level genome assembly of the orchid tree Bauhinia variegata (Leguminosae; Cercidoideae) supports the allotetraploid origin hypothesis of Bauhinia.</title>
        <authorList>
            <person name="Zhong Y."/>
            <person name="Chen Y."/>
            <person name="Zheng D."/>
            <person name="Pang J."/>
            <person name="Liu Y."/>
            <person name="Luo S."/>
            <person name="Meng S."/>
            <person name="Qian L."/>
            <person name="Wei D."/>
            <person name="Dai S."/>
            <person name="Zhou R."/>
        </authorList>
    </citation>
    <scope>NUCLEOTIDE SEQUENCE [LARGE SCALE GENOMIC DNA]</scope>
    <source>
        <strain evidence="1">BV-YZ2020</strain>
    </source>
</reference>
<keyword evidence="2" id="KW-1185">Reference proteome</keyword>
<proteinExistence type="predicted"/>
<dbReference type="EMBL" id="CM039437">
    <property type="protein sequence ID" value="KAI4305871.1"/>
    <property type="molecule type" value="Genomic_DNA"/>
</dbReference>
<evidence type="ECO:0000313" key="1">
    <source>
        <dbReference type="EMBL" id="KAI4305871.1"/>
    </source>
</evidence>
<name>A0ACB9L9B1_BAUVA</name>
<dbReference type="Proteomes" id="UP000828941">
    <property type="component" value="Chromosome 12"/>
</dbReference>
<sequence length="430" mass="48071">MDSHQKNQFEDGFDQIEVKKGSVQEGEKLKRSPADDETVENPASTIRICDFCGKTFNSGKALGGHRRNHLQALRKEATAAAQSQKVKIHLPKPKNHENLSYLNVTDEDNNFVKMKALMSKEGKIICDLCNKEFPSMKSYCGHMRAHSERNRTGVLLPDDDSEELKDVHCVTSRTVIAPHESPIDLTKSLPSWSKTDLRGRKSIGGVEAAQNLVYLSRGEYISTPESPVLGLSPTMVPRAVFTRDAVEAKSSISRVAMQCKEKKVDDSPSREQKDKRKKEFHRRGSLDGENDEEEEESANWGEEEFEKDVNDNDSHLDESKMMKKEKKRKKILKFKSLQSSESEEDPLIKTLKARDHGYKCNICGKSFATFQALGGHTSSHNKGKNIVRTMDESGDKNGAGFGGLVIEEADTAQGLGDHHRGSSYSRRSST</sequence>
<evidence type="ECO:0000313" key="2">
    <source>
        <dbReference type="Proteomes" id="UP000828941"/>
    </source>
</evidence>
<gene>
    <name evidence="1" type="ORF">L6164_029206</name>
</gene>
<organism evidence="1 2">
    <name type="scientific">Bauhinia variegata</name>
    <name type="common">Purple orchid tree</name>
    <name type="synonym">Phanera variegata</name>
    <dbReference type="NCBI Taxonomy" id="167791"/>
    <lineage>
        <taxon>Eukaryota</taxon>
        <taxon>Viridiplantae</taxon>
        <taxon>Streptophyta</taxon>
        <taxon>Embryophyta</taxon>
        <taxon>Tracheophyta</taxon>
        <taxon>Spermatophyta</taxon>
        <taxon>Magnoliopsida</taxon>
        <taxon>eudicotyledons</taxon>
        <taxon>Gunneridae</taxon>
        <taxon>Pentapetalae</taxon>
        <taxon>rosids</taxon>
        <taxon>fabids</taxon>
        <taxon>Fabales</taxon>
        <taxon>Fabaceae</taxon>
        <taxon>Cercidoideae</taxon>
        <taxon>Cercideae</taxon>
        <taxon>Bauhiniinae</taxon>
        <taxon>Bauhinia</taxon>
    </lineage>
</organism>